<name>A0AAD9Q8U9_ACRCE</name>
<proteinExistence type="predicted"/>
<sequence length="98" mass="10768">MTQQADTHRAESLLFSCPEDGCTKSYMTHGRLGQHLMYAFDLRTEIRTSEDKATSDTAWLNKKSISNRAPVTETSGTGKTATVSENTGAAGTPTERRR</sequence>
<evidence type="ECO:0000256" key="1">
    <source>
        <dbReference type="SAM" id="MobiDB-lite"/>
    </source>
</evidence>
<comment type="caution">
    <text evidence="2">The sequence shown here is derived from an EMBL/GenBank/DDBJ whole genome shotgun (WGS) entry which is preliminary data.</text>
</comment>
<feature type="region of interest" description="Disordered" evidence="1">
    <location>
        <begin position="66"/>
        <end position="98"/>
    </location>
</feature>
<accession>A0AAD9Q8U9</accession>
<dbReference type="AlphaFoldDB" id="A0AAD9Q8U9"/>
<feature type="compositionally biased region" description="Polar residues" evidence="1">
    <location>
        <begin position="66"/>
        <end position="89"/>
    </location>
</feature>
<keyword evidence="3" id="KW-1185">Reference proteome</keyword>
<organism evidence="2 3">
    <name type="scientific">Acropora cervicornis</name>
    <name type="common">Staghorn coral</name>
    <dbReference type="NCBI Taxonomy" id="6130"/>
    <lineage>
        <taxon>Eukaryota</taxon>
        <taxon>Metazoa</taxon>
        <taxon>Cnidaria</taxon>
        <taxon>Anthozoa</taxon>
        <taxon>Hexacorallia</taxon>
        <taxon>Scleractinia</taxon>
        <taxon>Astrocoeniina</taxon>
        <taxon>Acroporidae</taxon>
        <taxon>Acropora</taxon>
    </lineage>
</organism>
<dbReference type="Proteomes" id="UP001249851">
    <property type="component" value="Unassembled WGS sequence"/>
</dbReference>
<evidence type="ECO:0008006" key="4">
    <source>
        <dbReference type="Google" id="ProtNLM"/>
    </source>
</evidence>
<gene>
    <name evidence="2" type="ORF">P5673_021055</name>
</gene>
<protein>
    <recommendedName>
        <fullName evidence="4">C2H2-type domain-containing protein</fullName>
    </recommendedName>
</protein>
<reference evidence="2" key="1">
    <citation type="journal article" date="2023" name="G3 (Bethesda)">
        <title>Whole genome assembly and annotation of the endangered Caribbean coral Acropora cervicornis.</title>
        <authorList>
            <person name="Selwyn J.D."/>
            <person name="Vollmer S.V."/>
        </authorList>
    </citation>
    <scope>NUCLEOTIDE SEQUENCE</scope>
    <source>
        <strain evidence="2">K2</strain>
    </source>
</reference>
<reference evidence="2" key="2">
    <citation type="journal article" date="2023" name="Science">
        <title>Genomic signatures of disease resistance in endangered staghorn corals.</title>
        <authorList>
            <person name="Vollmer S.V."/>
            <person name="Selwyn J.D."/>
            <person name="Despard B.A."/>
            <person name="Roesel C.L."/>
        </authorList>
    </citation>
    <scope>NUCLEOTIDE SEQUENCE</scope>
    <source>
        <strain evidence="2">K2</strain>
    </source>
</reference>
<evidence type="ECO:0000313" key="2">
    <source>
        <dbReference type="EMBL" id="KAK2556845.1"/>
    </source>
</evidence>
<dbReference type="EMBL" id="JARQWQ010000053">
    <property type="protein sequence ID" value="KAK2556845.1"/>
    <property type="molecule type" value="Genomic_DNA"/>
</dbReference>
<evidence type="ECO:0000313" key="3">
    <source>
        <dbReference type="Proteomes" id="UP001249851"/>
    </source>
</evidence>